<comment type="similarity">
    <text evidence="1">Belongs to the eukaryotic initiation factor 4G family.</text>
</comment>
<dbReference type="SUPFAM" id="SSF48371">
    <property type="entry name" value="ARM repeat"/>
    <property type="match status" value="1"/>
</dbReference>
<evidence type="ECO:0000313" key="5">
    <source>
        <dbReference type="EMBL" id="ENN83470.1"/>
    </source>
</evidence>
<reference evidence="5" key="1">
    <citation type="journal article" date="2013" name="Genome Biol.">
        <title>Draft genome of the mountain pine beetle, Dendroctonus ponderosae Hopkins, a major forest pest.</title>
        <authorList>
            <person name="Keeling C.I."/>
            <person name="Yuen M.M."/>
            <person name="Liao N.Y."/>
            <person name="Docking T.R."/>
            <person name="Chan S.K."/>
            <person name="Taylor G.A."/>
            <person name="Palmquist D.L."/>
            <person name="Jackman S.D."/>
            <person name="Nguyen A."/>
            <person name="Li M."/>
            <person name="Henderson H."/>
            <person name="Janes J.K."/>
            <person name="Zhao Y."/>
            <person name="Pandoh P."/>
            <person name="Moore R."/>
            <person name="Sperling F.A."/>
            <person name="Huber D.P."/>
            <person name="Birol I."/>
            <person name="Jones S.J."/>
            <person name="Bohlmann J."/>
        </authorList>
    </citation>
    <scope>NUCLEOTIDE SEQUENCE</scope>
</reference>
<gene>
    <name evidence="5" type="ORF">YQE_00172</name>
</gene>
<dbReference type="EMBL" id="KB734995">
    <property type="protein sequence ID" value="ENN83470.1"/>
    <property type="molecule type" value="Genomic_DNA"/>
</dbReference>
<evidence type="ECO:0000256" key="1">
    <source>
        <dbReference type="ARBA" id="ARBA00005775"/>
    </source>
</evidence>
<accession>N6UNZ1</accession>
<evidence type="ECO:0000256" key="3">
    <source>
        <dbReference type="ARBA" id="ARBA00022917"/>
    </source>
</evidence>
<organism evidence="5">
    <name type="scientific">Dendroctonus ponderosae</name>
    <name type="common">Mountain pine beetle</name>
    <dbReference type="NCBI Taxonomy" id="77166"/>
    <lineage>
        <taxon>Eukaryota</taxon>
        <taxon>Metazoa</taxon>
        <taxon>Ecdysozoa</taxon>
        <taxon>Arthropoda</taxon>
        <taxon>Hexapoda</taxon>
        <taxon>Insecta</taxon>
        <taxon>Pterygota</taxon>
        <taxon>Neoptera</taxon>
        <taxon>Endopterygota</taxon>
        <taxon>Coleoptera</taxon>
        <taxon>Polyphaga</taxon>
        <taxon>Cucujiformia</taxon>
        <taxon>Curculionidae</taxon>
        <taxon>Scolytinae</taxon>
        <taxon>Dendroctonus</taxon>
    </lineage>
</organism>
<dbReference type="PANTHER" id="PTHR23253">
    <property type="entry name" value="EUKARYOTIC TRANSLATION INITIATION FACTOR 4 GAMMA"/>
    <property type="match status" value="1"/>
</dbReference>
<dbReference type="InterPro" id="IPR003890">
    <property type="entry name" value="MIF4G-like_typ-3"/>
</dbReference>
<name>N6UNZ1_DENPD</name>
<feature type="non-terminal residue" evidence="5">
    <location>
        <position position="1"/>
    </location>
</feature>
<dbReference type="InterPro" id="IPR016024">
    <property type="entry name" value="ARM-type_fold"/>
</dbReference>
<protein>
    <submittedName>
        <fullName evidence="5">Uncharacterized protein</fullName>
    </submittedName>
</protein>
<dbReference type="GO" id="GO:0003743">
    <property type="term" value="F:translation initiation factor activity"/>
    <property type="evidence" value="ECO:0007669"/>
    <property type="project" value="UniProtKB-KW"/>
</dbReference>
<dbReference type="PANTHER" id="PTHR23253:SF9">
    <property type="entry name" value="EUKARYOTIC TRANSLATION INITIATION FACTOR 4 GAMMA 2"/>
    <property type="match status" value="1"/>
</dbReference>
<sequence length="304" mass="34774">MYTKSILVIGPLYRKKQFFFTQKQSNVHAIGCPQNSTLTTESPRQPGPQAARASGKDGLAAPSANKRRWVPPSTLRLRDAVATPESRNDQVFRKKLSDDLLRVELQSPVILKGVIILIFDKALDEPKYSSMYAQLCKRLSEEAPNFEQGDGSTNTFRILLLNKCKVEFDNRAAALECNINGVAEDGSLLDKDELEERRQTTKRKMLGNIKFIGELGKLEMLSEGILHRCIRELLVRRGDDPAEDLECLCQIMRTCGRILDTEKGKNLMEQYFYRMRSLAENMDLQPRIRYSNKYYCFLVKKLKV</sequence>
<dbReference type="GO" id="GO:0003729">
    <property type="term" value="F:mRNA binding"/>
    <property type="evidence" value="ECO:0007669"/>
    <property type="project" value="TreeGrafter"/>
</dbReference>
<keyword evidence="3" id="KW-0648">Protein biosynthesis</keyword>
<dbReference type="OrthoDB" id="514777at2759"/>
<evidence type="ECO:0000256" key="4">
    <source>
        <dbReference type="SAM" id="MobiDB-lite"/>
    </source>
</evidence>
<dbReference type="Gene3D" id="1.25.40.180">
    <property type="match status" value="1"/>
</dbReference>
<evidence type="ECO:0000256" key="2">
    <source>
        <dbReference type="ARBA" id="ARBA00022540"/>
    </source>
</evidence>
<proteinExistence type="inferred from homology"/>
<keyword evidence="2" id="KW-0396">Initiation factor</keyword>
<dbReference type="AlphaFoldDB" id="N6UNZ1"/>
<dbReference type="HOGENOM" id="CLU_916054_0_0_1"/>
<dbReference type="Pfam" id="PF02854">
    <property type="entry name" value="MIF4G"/>
    <property type="match status" value="1"/>
</dbReference>
<feature type="region of interest" description="Disordered" evidence="4">
    <location>
        <begin position="32"/>
        <end position="66"/>
    </location>
</feature>
<dbReference type="SMART" id="SM00543">
    <property type="entry name" value="MIF4G"/>
    <property type="match status" value="1"/>
</dbReference>
<dbReference type="OMA" id="RELHECN"/>
<dbReference type="GO" id="GO:0016281">
    <property type="term" value="C:eukaryotic translation initiation factor 4F complex"/>
    <property type="evidence" value="ECO:0007669"/>
    <property type="project" value="TreeGrafter"/>
</dbReference>
<feature type="compositionally biased region" description="Polar residues" evidence="4">
    <location>
        <begin position="32"/>
        <end position="43"/>
    </location>
</feature>